<sequence>MLSTEVTTYTRYPSSQDREESEASTLLSPLQDGDSAPNQDAVAPFGWSLNCKAMVVISVGLLLFGSGTALSLLFFTQVGNVPYLLGPLFLSMGLMFLVTGLVWMSILKPSLQHRSFTTVN</sequence>
<keyword evidence="2" id="KW-0812">Transmembrane</keyword>
<proteinExistence type="predicted"/>
<dbReference type="Proteomes" id="UP001153269">
    <property type="component" value="Unassembled WGS sequence"/>
</dbReference>
<feature type="transmembrane region" description="Helical" evidence="2">
    <location>
        <begin position="81"/>
        <end position="104"/>
    </location>
</feature>
<protein>
    <recommendedName>
        <fullName evidence="5">Phosphoinositide-interacting protein</fullName>
    </recommendedName>
</protein>
<dbReference type="OrthoDB" id="9905550at2759"/>
<dbReference type="EMBL" id="CADEAL010000650">
    <property type="protein sequence ID" value="CAB1423344.1"/>
    <property type="molecule type" value="Genomic_DNA"/>
</dbReference>
<evidence type="ECO:0000256" key="2">
    <source>
        <dbReference type="SAM" id="Phobius"/>
    </source>
</evidence>
<comment type="caution">
    <text evidence="3">The sequence shown here is derived from an EMBL/GenBank/DDBJ whole genome shotgun (WGS) entry which is preliminary data.</text>
</comment>
<evidence type="ECO:0008006" key="5">
    <source>
        <dbReference type="Google" id="ProtNLM"/>
    </source>
</evidence>
<feature type="transmembrane region" description="Helical" evidence="2">
    <location>
        <begin position="53"/>
        <end position="75"/>
    </location>
</feature>
<accession>A0A9N7U402</accession>
<evidence type="ECO:0000313" key="3">
    <source>
        <dbReference type="EMBL" id="CAB1423344.1"/>
    </source>
</evidence>
<keyword evidence="2" id="KW-1133">Transmembrane helix</keyword>
<keyword evidence="2" id="KW-0472">Membrane</keyword>
<feature type="region of interest" description="Disordered" evidence="1">
    <location>
        <begin position="1"/>
        <end position="37"/>
    </location>
</feature>
<dbReference type="Pfam" id="PF15099">
    <property type="entry name" value="PIRT"/>
    <property type="match status" value="1"/>
</dbReference>
<gene>
    <name evidence="3" type="ORF">PLEPLA_LOCUS11263</name>
</gene>
<reference evidence="3" key="1">
    <citation type="submission" date="2020-03" db="EMBL/GenBank/DDBJ databases">
        <authorList>
            <person name="Weist P."/>
        </authorList>
    </citation>
    <scope>NUCLEOTIDE SEQUENCE</scope>
</reference>
<evidence type="ECO:0000256" key="1">
    <source>
        <dbReference type="SAM" id="MobiDB-lite"/>
    </source>
</evidence>
<keyword evidence="4" id="KW-1185">Reference proteome</keyword>
<evidence type="ECO:0000313" key="4">
    <source>
        <dbReference type="Proteomes" id="UP001153269"/>
    </source>
</evidence>
<feature type="compositionally biased region" description="Polar residues" evidence="1">
    <location>
        <begin position="1"/>
        <end position="15"/>
    </location>
</feature>
<dbReference type="InterPro" id="IPR028068">
    <property type="entry name" value="PIRT"/>
</dbReference>
<name>A0A9N7U402_PLEPL</name>
<organism evidence="3 4">
    <name type="scientific">Pleuronectes platessa</name>
    <name type="common">European plaice</name>
    <dbReference type="NCBI Taxonomy" id="8262"/>
    <lineage>
        <taxon>Eukaryota</taxon>
        <taxon>Metazoa</taxon>
        <taxon>Chordata</taxon>
        <taxon>Craniata</taxon>
        <taxon>Vertebrata</taxon>
        <taxon>Euteleostomi</taxon>
        <taxon>Actinopterygii</taxon>
        <taxon>Neopterygii</taxon>
        <taxon>Teleostei</taxon>
        <taxon>Neoteleostei</taxon>
        <taxon>Acanthomorphata</taxon>
        <taxon>Carangaria</taxon>
        <taxon>Pleuronectiformes</taxon>
        <taxon>Pleuronectoidei</taxon>
        <taxon>Pleuronectidae</taxon>
        <taxon>Pleuronectes</taxon>
    </lineage>
</organism>
<dbReference type="AlphaFoldDB" id="A0A9N7U402"/>